<keyword evidence="8" id="KW-1185">Reference proteome</keyword>
<evidence type="ECO:0000256" key="4">
    <source>
        <dbReference type="ARBA" id="ARBA00022723"/>
    </source>
</evidence>
<dbReference type="SUPFAM" id="SSF48576">
    <property type="entry name" value="Terpenoid synthases"/>
    <property type="match status" value="1"/>
</dbReference>
<keyword evidence="3 6" id="KW-0808">Transferase</keyword>
<evidence type="ECO:0000313" key="8">
    <source>
        <dbReference type="Proteomes" id="UP000294508"/>
    </source>
</evidence>
<gene>
    <name evidence="7" type="ORF">EV652_10167</name>
</gene>
<evidence type="ECO:0000256" key="3">
    <source>
        <dbReference type="ARBA" id="ARBA00022679"/>
    </source>
</evidence>
<dbReference type="PROSITE" id="PS00723">
    <property type="entry name" value="POLYPRENYL_SYNTHASE_1"/>
    <property type="match status" value="1"/>
</dbReference>
<evidence type="ECO:0000256" key="6">
    <source>
        <dbReference type="RuleBase" id="RU004466"/>
    </source>
</evidence>
<dbReference type="CDD" id="cd00685">
    <property type="entry name" value="Trans_IPPS_HT"/>
    <property type="match status" value="1"/>
</dbReference>
<dbReference type="PANTHER" id="PTHR12001">
    <property type="entry name" value="GERANYLGERANYL PYROPHOSPHATE SYNTHASE"/>
    <property type="match status" value="1"/>
</dbReference>
<evidence type="ECO:0000256" key="5">
    <source>
        <dbReference type="ARBA" id="ARBA00022842"/>
    </source>
</evidence>
<name>A0A4R2HX29_9ACTN</name>
<organism evidence="7 8">
    <name type="scientific">Kribbella steppae</name>
    <dbReference type="NCBI Taxonomy" id="2512223"/>
    <lineage>
        <taxon>Bacteria</taxon>
        <taxon>Bacillati</taxon>
        <taxon>Actinomycetota</taxon>
        <taxon>Actinomycetes</taxon>
        <taxon>Propionibacteriales</taxon>
        <taxon>Kribbellaceae</taxon>
        <taxon>Kribbella</taxon>
    </lineage>
</organism>
<protein>
    <submittedName>
        <fullName evidence="7">Geranylgeranyl diphosphate synthase type I</fullName>
    </submittedName>
</protein>
<reference evidence="7 8" key="1">
    <citation type="journal article" date="2015" name="Stand. Genomic Sci.">
        <title>Genomic Encyclopedia of Bacterial and Archaeal Type Strains, Phase III: the genomes of soil and plant-associated and newly described type strains.</title>
        <authorList>
            <person name="Whitman W.B."/>
            <person name="Woyke T."/>
            <person name="Klenk H.P."/>
            <person name="Zhou Y."/>
            <person name="Lilburn T.G."/>
            <person name="Beck B.J."/>
            <person name="De Vos P."/>
            <person name="Vandamme P."/>
            <person name="Eisen J.A."/>
            <person name="Garrity G."/>
            <person name="Hugenholtz P."/>
            <person name="Kyrpides N.C."/>
        </authorList>
    </citation>
    <scope>NUCLEOTIDE SEQUENCE [LARGE SCALE GENOMIC DNA]</scope>
    <source>
        <strain evidence="7 8">VKM Ac-2572</strain>
    </source>
</reference>
<dbReference type="InterPro" id="IPR000092">
    <property type="entry name" value="Polyprenyl_synt"/>
</dbReference>
<dbReference type="Pfam" id="PF00348">
    <property type="entry name" value="polyprenyl_synt"/>
    <property type="match status" value="1"/>
</dbReference>
<dbReference type="PANTHER" id="PTHR12001:SF85">
    <property type="entry name" value="SHORT CHAIN ISOPRENYL DIPHOSPHATE SYNTHASE"/>
    <property type="match status" value="1"/>
</dbReference>
<dbReference type="SFLD" id="SFLDG01017">
    <property type="entry name" value="Polyprenyl_Transferase_Like"/>
    <property type="match status" value="1"/>
</dbReference>
<dbReference type="Gene3D" id="1.10.600.10">
    <property type="entry name" value="Farnesyl Diphosphate Synthase"/>
    <property type="match status" value="1"/>
</dbReference>
<evidence type="ECO:0000256" key="2">
    <source>
        <dbReference type="ARBA" id="ARBA00006706"/>
    </source>
</evidence>
<evidence type="ECO:0000313" key="7">
    <source>
        <dbReference type="EMBL" id="TCO35188.1"/>
    </source>
</evidence>
<dbReference type="GO" id="GO:0046872">
    <property type="term" value="F:metal ion binding"/>
    <property type="evidence" value="ECO:0007669"/>
    <property type="project" value="UniProtKB-KW"/>
</dbReference>
<keyword evidence="5" id="KW-0460">Magnesium</keyword>
<dbReference type="GO" id="GO:0008299">
    <property type="term" value="P:isoprenoid biosynthetic process"/>
    <property type="evidence" value="ECO:0007669"/>
    <property type="project" value="InterPro"/>
</dbReference>
<dbReference type="InterPro" id="IPR033749">
    <property type="entry name" value="Polyprenyl_synt_CS"/>
</dbReference>
<comment type="similarity">
    <text evidence="2 6">Belongs to the FPP/GGPP synthase family.</text>
</comment>
<dbReference type="AlphaFoldDB" id="A0A4R2HX29"/>
<dbReference type="PROSITE" id="PS00444">
    <property type="entry name" value="POLYPRENYL_SYNTHASE_2"/>
    <property type="match status" value="1"/>
</dbReference>
<dbReference type="GO" id="GO:0004659">
    <property type="term" value="F:prenyltransferase activity"/>
    <property type="evidence" value="ECO:0007669"/>
    <property type="project" value="InterPro"/>
</dbReference>
<comment type="cofactor">
    <cofactor evidence="1">
        <name>Mg(2+)</name>
        <dbReference type="ChEBI" id="CHEBI:18420"/>
    </cofactor>
</comment>
<comment type="caution">
    <text evidence="7">The sequence shown here is derived from an EMBL/GenBank/DDBJ whole genome shotgun (WGS) entry which is preliminary data.</text>
</comment>
<sequence>MSTVPLLPTTLRDVYGDVDIPAEVQRALTGFLDLQQQRLEAIGPELTEQVQAARDATSGGKRLRPSFCYWGFRAAGGQVTPGAPSAQPILTAAASLEMLHVSALVHDDVMDSSDVRRGAPAAHRRFEALQRARSEASGVGGDPVGFGIGAAILLGDLCLIWADEMLHTSGFDAAALARASRFFDAVRVEVTAGQYLDLVAQASGVSDMDQALRVLRYKSATYTVERPLHIGAALAGGDQRLVEALSAYGQPVGEAFQLRDDLLGVFGDPALTGKPAGDDLREGKRTVLVAYAVDHASEVQLAEFDRLFGRPDLDDDEIQLLREILQDSRAVQACEDLITERTEDALDALDSAPLADDTARKALADLAIAATSRQL</sequence>
<evidence type="ECO:0000256" key="1">
    <source>
        <dbReference type="ARBA" id="ARBA00001946"/>
    </source>
</evidence>
<keyword evidence="4" id="KW-0479">Metal-binding</keyword>
<accession>A0A4R2HX29</accession>
<dbReference type="InterPro" id="IPR008949">
    <property type="entry name" value="Isoprenoid_synthase_dom_sf"/>
</dbReference>
<proteinExistence type="inferred from homology"/>
<dbReference type="SFLD" id="SFLDS00005">
    <property type="entry name" value="Isoprenoid_Synthase_Type_I"/>
    <property type="match status" value="1"/>
</dbReference>
<dbReference type="EMBL" id="SLWN01000001">
    <property type="protein sequence ID" value="TCO35188.1"/>
    <property type="molecule type" value="Genomic_DNA"/>
</dbReference>
<dbReference type="Proteomes" id="UP000294508">
    <property type="component" value="Unassembled WGS sequence"/>
</dbReference>